<accession>A0AA36HAU4</accession>
<feature type="signal peptide" evidence="1">
    <location>
        <begin position="1"/>
        <end position="17"/>
    </location>
</feature>
<gene>
    <name evidence="2" type="ORF">CYNAS_LOCUS19170</name>
</gene>
<comment type="caution">
    <text evidence="2">The sequence shown here is derived from an EMBL/GenBank/DDBJ whole genome shotgun (WGS) entry which is preliminary data.</text>
</comment>
<dbReference type="AlphaFoldDB" id="A0AA36HAU4"/>
<feature type="chain" id="PRO_5041389927" evidence="1">
    <location>
        <begin position="18"/>
        <end position="80"/>
    </location>
</feature>
<evidence type="ECO:0000313" key="3">
    <source>
        <dbReference type="Proteomes" id="UP001176961"/>
    </source>
</evidence>
<keyword evidence="3" id="KW-1185">Reference proteome</keyword>
<evidence type="ECO:0000313" key="2">
    <source>
        <dbReference type="EMBL" id="CAJ0607187.1"/>
    </source>
</evidence>
<organism evidence="2 3">
    <name type="scientific">Cylicocyclus nassatus</name>
    <name type="common">Nematode worm</name>
    <dbReference type="NCBI Taxonomy" id="53992"/>
    <lineage>
        <taxon>Eukaryota</taxon>
        <taxon>Metazoa</taxon>
        <taxon>Ecdysozoa</taxon>
        <taxon>Nematoda</taxon>
        <taxon>Chromadorea</taxon>
        <taxon>Rhabditida</taxon>
        <taxon>Rhabditina</taxon>
        <taxon>Rhabditomorpha</taxon>
        <taxon>Strongyloidea</taxon>
        <taxon>Strongylidae</taxon>
        <taxon>Cylicocyclus</taxon>
    </lineage>
</organism>
<protein>
    <submittedName>
        <fullName evidence="2">Uncharacterized protein</fullName>
    </submittedName>
</protein>
<name>A0AA36HAU4_CYLNA</name>
<dbReference type="EMBL" id="CATQJL010000316">
    <property type="protein sequence ID" value="CAJ0607187.1"/>
    <property type="molecule type" value="Genomic_DNA"/>
</dbReference>
<dbReference type="Proteomes" id="UP001176961">
    <property type="component" value="Unassembled WGS sequence"/>
</dbReference>
<evidence type="ECO:0000256" key="1">
    <source>
        <dbReference type="SAM" id="SignalP"/>
    </source>
</evidence>
<reference evidence="2" key="1">
    <citation type="submission" date="2023-07" db="EMBL/GenBank/DDBJ databases">
        <authorList>
            <consortium name="CYATHOMIX"/>
        </authorList>
    </citation>
    <scope>NUCLEOTIDE SEQUENCE</scope>
    <source>
        <strain evidence="2">N/A</strain>
    </source>
</reference>
<keyword evidence="1" id="KW-0732">Signal</keyword>
<sequence length="80" mass="9105">MWMREFILAILFAAVTAEMTLKEIKTILDVTIPPLQICTVEKDGQQKCVDAKTYCDSCKTMKDESKKNCLSFCGNDKKHI</sequence>
<proteinExistence type="predicted"/>